<reference evidence="1" key="1">
    <citation type="submission" date="2014-11" db="EMBL/GenBank/DDBJ databases">
        <authorList>
            <person name="Amaro Gonzalez C."/>
        </authorList>
    </citation>
    <scope>NUCLEOTIDE SEQUENCE</scope>
</reference>
<evidence type="ECO:0000313" key="1">
    <source>
        <dbReference type="EMBL" id="JAH50058.1"/>
    </source>
</evidence>
<reference evidence="1" key="2">
    <citation type="journal article" date="2015" name="Fish Shellfish Immunol.">
        <title>Early steps in the European eel (Anguilla anguilla)-Vibrio vulnificus interaction in the gills: Role of the RtxA13 toxin.</title>
        <authorList>
            <person name="Callol A."/>
            <person name="Pajuelo D."/>
            <person name="Ebbesson L."/>
            <person name="Teles M."/>
            <person name="MacKenzie S."/>
            <person name="Amaro C."/>
        </authorList>
    </citation>
    <scope>NUCLEOTIDE SEQUENCE</scope>
</reference>
<sequence>MLKGKHTEHTGNTLSIIKPHITEPNIFI</sequence>
<accession>A0A0E9TBF7</accession>
<dbReference type="AlphaFoldDB" id="A0A0E9TBF7"/>
<dbReference type="EMBL" id="GBXM01058519">
    <property type="protein sequence ID" value="JAH50058.1"/>
    <property type="molecule type" value="Transcribed_RNA"/>
</dbReference>
<name>A0A0E9TBF7_ANGAN</name>
<protein>
    <submittedName>
        <fullName evidence="1">Uncharacterized protein</fullName>
    </submittedName>
</protein>
<organism evidence="1">
    <name type="scientific">Anguilla anguilla</name>
    <name type="common">European freshwater eel</name>
    <name type="synonym">Muraena anguilla</name>
    <dbReference type="NCBI Taxonomy" id="7936"/>
    <lineage>
        <taxon>Eukaryota</taxon>
        <taxon>Metazoa</taxon>
        <taxon>Chordata</taxon>
        <taxon>Craniata</taxon>
        <taxon>Vertebrata</taxon>
        <taxon>Euteleostomi</taxon>
        <taxon>Actinopterygii</taxon>
        <taxon>Neopterygii</taxon>
        <taxon>Teleostei</taxon>
        <taxon>Anguilliformes</taxon>
        <taxon>Anguillidae</taxon>
        <taxon>Anguilla</taxon>
    </lineage>
</organism>
<proteinExistence type="predicted"/>